<comment type="caution">
    <text evidence="1">The sequence shown here is derived from an EMBL/GenBank/DDBJ whole genome shotgun (WGS) entry which is preliminary data.</text>
</comment>
<dbReference type="Proteomes" id="UP000467841">
    <property type="component" value="Unassembled WGS sequence"/>
</dbReference>
<keyword evidence="2" id="KW-1185">Reference proteome</keyword>
<protein>
    <submittedName>
        <fullName evidence="1">Uncharacterized protein</fullName>
    </submittedName>
</protein>
<evidence type="ECO:0000313" key="2">
    <source>
        <dbReference type="Proteomes" id="UP000467841"/>
    </source>
</evidence>
<dbReference type="AlphaFoldDB" id="A0A6D2KFH8"/>
<proteinExistence type="predicted"/>
<accession>A0A6D2KFH8</accession>
<dbReference type="OrthoDB" id="1711508at2759"/>
<sequence>MTNLVLGYQAKDLVFSFGQDMCITTEFTTLDNAEKPLFLKDLRRVWKHLGTCSICGKRKYDRSNLC</sequence>
<organism evidence="1 2">
    <name type="scientific">Microthlaspi erraticum</name>
    <dbReference type="NCBI Taxonomy" id="1685480"/>
    <lineage>
        <taxon>Eukaryota</taxon>
        <taxon>Viridiplantae</taxon>
        <taxon>Streptophyta</taxon>
        <taxon>Embryophyta</taxon>
        <taxon>Tracheophyta</taxon>
        <taxon>Spermatophyta</taxon>
        <taxon>Magnoliopsida</taxon>
        <taxon>eudicotyledons</taxon>
        <taxon>Gunneridae</taxon>
        <taxon>Pentapetalae</taxon>
        <taxon>rosids</taxon>
        <taxon>malvids</taxon>
        <taxon>Brassicales</taxon>
        <taxon>Brassicaceae</taxon>
        <taxon>Coluteocarpeae</taxon>
        <taxon>Microthlaspi</taxon>
    </lineage>
</organism>
<name>A0A6D2KFH8_9BRAS</name>
<reference evidence="1" key="1">
    <citation type="submission" date="2020-01" db="EMBL/GenBank/DDBJ databases">
        <authorList>
            <person name="Mishra B."/>
        </authorList>
    </citation>
    <scope>NUCLEOTIDE SEQUENCE [LARGE SCALE GENOMIC DNA]</scope>
</reference>
<gene>
    <name evidence="1" type="ORF">MERR_LOCUS43022</name>
</gene>
<dbReference type="EMBL" id="CACVBM020001607">
    <property type="protein sequence ID" value="CAA7055786.1"/>
    <property type="molecule type" value="Genomic_DNA"/>
</dbReference>
<evidence type="ECO:0000313" key="1">
    <source>
        <dbReference type="EMBL" id="CAA7055786.1"/>
    </source>
</evidence>